<name>A0AAW1QY88_9CHLO</name>
<keyword evidence="1" id="KW-0677">Repeat</keyword>
<feature type="domain" description="RCC1-like" evidence="4">
    <location>
        <begin position="188"/>
        <end position="400"/>
    </location>
</feature>
<feature type="repeat" description="RCC1" evidence="2">
    <location>
        <begin position="58"/>
        <end position="109"/>
    </location>
</feature>
<gene>
    <name evidence="5" type="ORF">WJX81_007348</name>
</gene>
<dbReference type="Proteomes" id="UP001445335">
    <property type="component" value="Unassembled WGS sequence"/>
</dbReference>
<protein>
    <recommendedName>
        <fullName evidence="4">RCC1-like domain-containing protein</fullName>
    </recommendedName>
</protein>
<feature type="compositionally biased region" description="Basic and acidic residues" evidence="3">
    <location>
        <begin position="444"/>
        <end position="453"/>
    </location>
</feature>
<dbReference type="PRINTS" id="PR00633">
    <property type="entry name" value="RCCNDNSATION"/>
</dbReference>
<dbReference type="Gene3D" id="2.130.10.30">
    <property type="entry name" value="Regulator of chromosome condensation 1/beta-lactamase-inhibitor protein II"/>
    <property type="match status" value="2"/>
</dbReference>
<accession>A0AAW1QY88</accession>
<evidence type="ECO:0000256" key="3">
    <source>
        <dbReference type="SAM" id="MobiDB-lite"/>
    </source>
</evidence>
<feature type="repeat" description="RCC1" evidence="2">
    <location>
        <begin position="365"/>
        <end position="420"/>
    </location>
</feature>
<feature type="repeat" description="RCC1" evidence="2">
    <location>
        <begin position="110"/>
        <end position="161"/>
    </location>
</feature>
<dbReference type="AlphaFoldDB" id="A0AAW1QY88"/>
<feature type="repeat" description="RCC1" evidence="2">
    <location>
        <begin position="209"/>
        <end position="260"/>
    </location>
</feature>
<dbReference type="Pfam" id="PF25390">
    <property type="entry name" value="WD40_RLD"/>
    <property type="match status" value="1"/>
</dbReference>
<evidence type="ECO:0000259" key="4">
    <source>
        <dbReference type="Pfam" id="PF25390"/>
    </source>
</evidence>
<comment type="caution">
    <text evidence="5">The sequence shown here is derived from an EMBL/GenBank/DDBJ whole genome shotgun (WGS) entry which is preliminary data.</text>
</comment>
<evidence type="ECO:0000313" key="5">
    <source>
        <dbReference type="EMBL" id="KAK9826396.1"/>
    </source>
</evidence>
<organism evidence="5 6">
    <name type="scientific">Elliptochloris bilobata</name>
    <dbReference type="NCBI Taxonomy" id="381761"/>
    <lineage>
        <taxon>Eukaryota</taxon>
        <taxon>Viridiplantae</taxon>
        <taxon>Chlorophyta</taxon>
        <taxon>core chlorophytes</taxon>
        <taxon>Trebouxiophyceae</taxon>
        <taxon>Trebouxiophyceae incertae sedis</taxon>
        <taxon>Elliptochloris clade</taxon>
        <taxon>Elliptochloris</taxon>
    </lineage>
</organism>
<dbReference type="Pfam" id="PF00415">
    <property type="entry name" value="RCC1"/>
    <property type="match status" value="2"/>
</dbReference>
<evidence type="ECO:0000256" key="2">
    <source>
        <dbReference type="PROSITE-ProRule" id="PRU00235"/>
    </source>
</evidence>
<dbReference type="InterPro" id="IPR000408">
    <property type="entry name" value="Reg_chr_condens"/>
</dbReference>
<dbReference type="InterPro" id="IPR051625">
    <property type="entry name" value="Signaling_Regulatory_Domain"/>
</dbReference>
<dbReference type="PROSITE" id="PS00626">
    <property type="entry name" value="RCC1_2"/>
    <property type="match status" value="3"/>
</dbReference>
<evidence type="ECO:0000256" key="1">
    <source>
        <dbReference type="ARBA" id="ARBA00022737"/>
    </source>
</evidence>
<dbReference type="EMBL" id="JALJOU010000066">
    <property type="protein sequence ID" value="KAK9826396.1"/>
    <property type="molecule type" value="Genomic_DNA"/>
</dbReference>
<feature type="region of interest" description="Disordered" evidence="3">
    <location>
        <begin position="425"/>
        <end position="453"/>
    </location>
</feature>
<keyword evidence="6" id="KW-1185">Reference proteome</keyword>
<dbReference type="PANTHER" id="PTHR22872">
    <property type="entry name" value="BTK-BINDING PROTEIN-RELATED"/>
    <property type="match status" value="1"/>
</dbReference>
<dbReference type="PROSITE" id="PS50012">
    <property type="entry name" value="RCC1_3"/>
    <property type="match status" value="7"/>
</dbReference>
<proteinExistence type="predicted"/>
<dbReference type="InterPro" id="IPR009091">
    <property type="entry name" value="RCC1/BLIP-II"/>
</dbReference>
<evidence type="ECO:0000313" key="6">
    <source>
        <dbReference type="Proteomes" id="UP001445335"/>
    </source>
</evidence>
<feature type="repeat" description="RCC1" evidence="2">
    <location>
        <begin position="313"/>
        <end position="364"/>
    </location>
</feature>
<dbReference type="InterPro" id="IPR058923">
    <property type="entry name" value="RCC1-like_dom"/>
</dbReference>
<feature type="repeat" description="RCC1" evidence="2">
    <location>
        <begin position="162"/>
        <end position="208"/>
    </location>
</feature>
<sequence>MDGDWERGAPLGASSGVRVTSIACGSSHSLALLGTGMAEISAVVCGAEFSVAMSHERQEVYSWGWGDFGRLGHGECNDVFIPRAIEALRGRAVVRVACGDTHTLAATEAGELYTFGRNSNGQLGHGTTDDSLAPRLVEALKGQPVGSIAAGGEHSIVALRSGGAVSWGWGRYGNLGDGTRVDRTLPTQGQPVASVSAGAEHSVAVTAAGAVFAWGWGRYGCLGDGAREDRWAPVQVNGLEGRVLRQVACGWRHTVVVDVDGGVYTFGWSKYGQLGHGDCQDQLAAKAVEALRGKRVMLVSGGWRHTVVADEAGHTFSWGWNKFGQLGTGDTADTNLPKRVEGLEGGEVVLLACGWRHTLLGTSNGDVYSWGRGVNGQLGHNEQRDLLSPRRLEALSAQTINLARLAATAGPTSSYVAPADRYAVVPGGPPSPGLHSGMAVPEMPEPKRQRAKS</sequence>
<reference evidence="5 6" key="1">
    <citation type="journal article" date="2024" name="Nat. Commun.">
        <title>Phylogenomics reveals the evolutionary origins of lichenization in chlorophyte algae.</title>
        <authorList>
            <person name="Puginier C."/>
            <person name="Libourel C."/>
            <person name="Otte J."/>
            <person name="Skaloud P."/>
            <person name="Haon M."/>
            <person name="Grisel S."/>
            <person name="Petersen M."/>
            <person name="Berrin J.G."/>
            <person name="Delaux P.M."/>
            <person name="Dal Grande F."/>
            <person name="Keller J."/>
        </authorList>
    </citation>
    <scope>NUCLEOTIDE SEQUENCE [LARGE SCALE GENOMIC DNA]</scope>
    <source>
        <strain evidence="5 6">SAG 245.80</strain>
    </source>
</reference>
<feature type="repeat" description="RCC1" evidence="2">
    <location>
        <begin position="261"/>
        <end position="312"/>
    </location>
</feature>
<dbReference type="SUPFAM" id="SSF50985">
    <property type="entry name" value="RCC1/BLIP-II"/>
    <property type="match status" value="1"/>
</dbReference>